<proteinExistence type="predicted"/>
<protein>
    <submittedName>
        <fullName evidence="2">Uncharacterized protein</fullName>
    </submittedName>
</protein>
<dbReference type="AlphaFoldDB" id="A0AAD7GR42"/>
<feature type="region of interest" description="Disordered" evidence="1">
    <location>
        <begin position="219"/>
        <end position="245"/>
    </location>
</feature>
<dbReference type="EMBL" id="JARKIE010000016">
    <property type="protein sequence ID" value="KAJ7701853.1"/>
    <property type="molecule type" value="Genomic_DNA"/>
</dbReference>
<accession>A0AAD7GR42</accession>
<sequence length="425" mass="48487">MKDILSQVLSLVSVVLIPFIPNNTMRYIALVIVSVVSATDLVRQNSPTCLVARLVASIKEMDALLETAANECTRDPRFIFEAGLKLAELKYAASNLHTRALSTKYVAWKEYAYHLGSLALSIIECRREMINLRASITLALEFARQQKLEEEINHRTATLVVNFSGDSGGGDQRDLQWRRSKTSRPASEEQLYLRWWNFEYHDVTLPPLITGPREIEEKPLKVQPEGSDRMDVERRHKTPDGDETRQEMGNFECIVASVFNDMVSFSQPLDSELVEGFPLVLLPDPESHVTIFLRAIFEPEQVPWDRFCKFLLPSSLTEFDIILGCLRLRHKLGVDYLFRRALVHLSSTYPTTLPAADIAFAENAPPVQRSSWINPESLAYHPYVIQLAREFDIPWILPCAFYSLSTHFCDLEANLFHDLVYKNAP</sequence>
<name>A0AAD7GR42_MYCRO</name>
<organism evidence="2 3">
    <name type="scientific">Mycena rosella</name>
    <name type="common">Pink bonnet</name>
    <name type="synonym">Agaricus rosellus</name>
    <dbReference type="NCBI Taxonomy" id="1033263"/>
    <lineage>
        <taxon>Eukaryota</taxon>
        <taxon>Fungi</taxon>
        <taxon>Dikarya</taxon>
        <taxon>Basidiomycota</taxon>
        <taxon>Agaricomycotina</taxon>
        <taxon>Agaricomycetes</taxon>
        <taxon>Agaricomycetidae</taxon>
        <taxon>Agaricales</taxon>
        <taxon>Marasmiineae</taxon>
        <taxon>Mycenaceae</taxon>
        <taxon>Mycena</taxon>
    </lineage>
</organism>
<keyword evidence="3" id="KW-1185">Reference proteome</keyword>
<evidence type="ECO:0000313" key="3">
    <source>
        <dbReference type="Proteomes" id="UP001221757"/>
    </source>
</evidence>
<dbReference type="Proteomes" id="UP001221757">
    <property type="component" value="Unassembled WGS sequence"/>
</dbReference>
<comment type="caution">
    <text evidence="2">The sequence shown here is derived from an EMBL/GenBank/DDBJ whole genome shotgun (WGS) entry which is preliminary data.</text>
</comment>
<evidence type="ECO:0000313" key="2">
    <source>
        <dbReference type="EMBL" id="KAJ7701853.1"/>
    </source>
</evidence>
<reference evidence="2" key="1">
    <citation type="submission" date="2023-03" db="EMBL/GenBank/DDBJ databases">
        <title>Massive genome expansion in bonnet fungi (Mycena s.s.) driven by repeated elements and novel gene families across ecological guilds.</title>
        <authorList>
            <consortium name="Lawrence Berkeley National Laboratory"/>
            <person name="Harder C.B."/>
            <person name="Miyauchi S."/>
            <person name="Viragh M."/>
            <person name="Kuo A."/>
            <person name="Thoen E."/>
            <person name="Andreopoulos B."/>
            <person name="Lu D."/>
            <person name="Skrede I."/>
            <person name="Drula E."/>
            <person name="Henrissat B."/>
            <person name="Morin E."/>
            <person name="Kohler A."/>
            <person name="Barry K."/>
            <person name="LaButti K."/>
            <person name="Morin E."/>
            <person name="Salamov A."/>
            <person name="Lipzen A."/>
            <person name="Mereny Z."/>
            <person name="Hegedus B."/>
            <person name="Baldrian P."/>
            <person name="Stursova M."/>
            <person name="Weitz H."/>
            <person name="Taylor A."/>
            <person name="Grigoriev I.V."/>
            <person name="Nagy L.G."/>
            <person name="Martin F."/>
            <person name="Kauserud H."/>
        </authorList>
    </citation>
    <scope>NUCLEOTIDE SEQUENCE</scope>
    <source>
        <strain evidence="2">CBHHK067</strain>
    </source>
</reference>
<gene>
    <name evidence="2" type="ORF">B0H17DRAFT_1242176</name>
</gene>
<evidence type="ECO:0000256" key="1">
    <source>
        <dbReference type="SAM" id="MobiDB-lite"/>
    </source>
</evidence>